<accession>A0A2Z6Q6U0</accession>
<proteinExistence type="predicted"/>
<gene>
    <name evidence="2" type="ORF">RCL2_003111900</name>
    <name evidence="1" type="ORF">RclHR1_01070012</name>
</gene>
<protein>
    <submittedName>
        <fullName evidence="1">Uncharacterized protein</fullName>
    </submittedName>
</protein>
<evidence type="ECO:0000313" key="3">
    <source>
        <dbReference type="Proteomes" id="UP000247702"/>
    </source>
</evidence>
<sequence>MEQESLTYDTDTSSDENINIPVIEECTLTFNGRRILFTLMAAVDSNVIDMRILGAGEYSIEFLGVLIIINILDR</sequence>
<dbReference type="Proteomes" id="UP000615446">
    <property type="component" value="Unassembled WGS sequence"/>
</dbReference>
<keyword evidence="3" id="KW-1185">Reference proteome</keyword>
<name>A0A2Z6Q6U0_9GLOM</name>
<reference evidence="2" key="2">
    <citation type="submission" date="2019-10" db="EMBL/GenBank/DDBJ databases">
        <title>Conservation and host-specific expression of non-tandemly repeated heterogenous ribosome RNA gene in arbuscular mycorrhizal fungi.</title>
        <authorList>
            <person name="Maeda T."/>
            <person name="Kobayashi Y."/>
            <person name="Nakagawa T."/>
            <person name="Ezawa T."/>
            <person name="Yamaguchi K."/>
            <person name="Bino T."/>
            <person name="Nishimoto Y."/>
            <person name="Shigenobu S."/>
            <person name="Kawaguchi M."/>
        </authorList>
    </citation>
    <scope>NUCLEOTIDE SEQUENCE</scope>
    <source>
        <strain evidence="2">HR1</strain>
    </source>
</reference>
<dbReference type="Proteomes" id="UP000247702">
    <property type="component" value="Unassembled WGS sequence"/>
</dbReference>
<organism evidence="1 3">
    <name type="scientific">Rhizophagus clarus</name>
    <dbReference type="NCBI Taxonomy" id="94130"/>
    <lineage>
        <taxon>Eukaryota</taxon>
        <taxon>Fungi</taxon>
        <taxon>Fungi incertae sedis</taxon>
        <taxon>Mucoromycota</taxon>
        <taxon>Glomeromycotina</taxon>
        <taxon>Glomeromycetes</taxon>
        <taxon>Glomerales</taxon>
        <taxon>Glomeraceae</taxon>
        <taxon>Rhizophagus</taxon>
    </lineage>
</organism>
<evidence type="ECO:0000313" key="2">
    <source>
        <dbReference type="EMBL" id="GET04826.1"/>
    </source>
</evidence>
<evidence type="ECO:0000313" key="1">
    <source>
        <dbReference type="EMBL" id="GBB84062.1"/>
    </source>
</evidence>
<comment type="caution">
    <text evidence="1">The sequence shown here is derived from an EMBL/GenBank/DDBJ whole genome shotgun (WGS) entry which is preliminary data.</text>
</comment>
<dbReference type="EMBL" id="BEXD01000080">
    <property type="protein sequence ID" value="GBB84062.1"/>
    <property type="molecule type" value="Genomic_DNA"/>
</dbReference>
<dbReference type="EMBL" id="BLAL01000357">
    <property type="protein sequence ID" value="GET04826.1"/>
    <property type="molecule type" value="Genomic_DNA"/>
</dbReference>
<dbReference type="AlphaFoldDB" id="A0A2Z6Q6U0"/>
<reference evidence="1 3" key="1">
    <citation type="submission" date="2017-11" db="EMBL/GenBank/DDBJ databases">
        <title>The genome of Rhizophagus clarus HR1 reveals common genetic basis of auxotrophy among arbuscular mycorrhizal fungi.</title>
        <authorList>
            <person name="Kobayashi Y."/>
        </authorList>
    </citation>
    <scope>NUCLEOTIDE SEQUENCE [LARGE SCALE GENOMIC DNA]</scope>
    <source>
        <strain evidence="1 3">HR1</strain>
    </source>
</reference>